<keyword evidence="5" id="KW-1185">Reference proteome</keyword>
<organism evidence="4 5">
    <name type="scientific">Cytospora leucostoma</name>
    <dbReference type="NCBI Taxonomy" id="1230097"/>
    <lineage>
        <taxon>Eukaryota</taxon>
        <taxon>Fungi</taxon>
        <taxon>Dikarya</taxon>
        <taxon>Ascomycota</taxon>
        <taxon>Pezizomycotina</taxon>
        <taxon>Sordariomycetes</taxon>
        <taxon>Sordariomycetidae</taxon>
        <taxon>Diaporthales</taxon>
        <taxon>Cytosporaceae</taxon>
        <taxon>Cytospora</taxon>
    </lineage>
</organism>
<dbReference type="Gene3D" id="2.30.110.10">
    <property type="entry name" value="Electron Transport, Fmn-binding Protein, Chain A"/>
    <property type="match status" value="1"/>
</dbReference>
<evidence type="ECO:0000256" key="2">
    <source>
        <dbReference type="SAM" id="SignalP"/>
    </source>
</evidence>
<dbReference type="Pfam" id="PF13883">
    <property type="entry name" value="CREG_beta-barrel"/>
    <property type="match status" value="1"/>
</dbReference>
<feature type="signal peptide" evidence="2">
    <location>
        <begin position="1"/>
        <end position="18"/>
    </location>
</feature>
<evidence type="ECO:0000313" key="5">
    <source>
        <dbReference type="Proteomes" id="UP000285146"/>
    </source>
</evidence>
<sequence length="335" mass="36462">MKLTTSLSAIAALSTAAATPTSFSSPELPESPRNLFANPPPHRPLDTKEQPSSQQQSPLRIPTSYESAVLGRRILALTPLATLSTVFPSDHSSSTTITTAAAEGEGEGEDDAHALEHRPQDVGGVPIGLVDYIADCGPEEEGNPTILAIKIATSFRNVAAGSNLSIGVNWVPPYPPAKRIKSHRSSLATRLRRWLGWDQEDDNNDDDDDNNHRDPVPYSAANLPRFSLLGHLEDITPSSEAEARALQSCFLGYHPDARYWLPGNPIHAAAWARLVVTHVYWVGGFGDRAYIGWIPAEEWRDVTRAEWEGVRLPGERKGWREWGVGGGAEGLGDEL</sequence>
<name>A0A423XJA9_9PEZI</name>
<dbReference type="InParanoid" id="A0A423XJA9"/>
<feature type="region of interest" description="Disordered" evidence="1">
    <location>
        <begin position="88"/>
        <end position="109"/>
    </location>
</feature>
<feature type="compositionally biased region" description="Low complexity" evidence="1">
    <location>
        <begin position="89"/>
        <end position="103"/>
    </location>
</feature>
<dbReference type="Proteomes" id="UP000285146">
    <property type="component" value="Unassembled WGS sequence"/>
</dbReference>
<proteinExistence type="predicted"/>
<dbReference type="InterPro" id="IPR012349">
    <property type="entry name" value="Split_barrel_FMN-bd"/>
</dbReference>
<feature type="compositionally biased region" description="Low complexity" evidence="1">
    <location>
        <begin position="15"/>
        <end position="25"/>
    </location>
</feature>
<gene>
    <name evidence="4" type="ORF">VPNG_02839</name>
</gene>
<comment type="caution">
    <text evidence="4">The sequence shown here is derived from an EMBL/GenBank/DDBJ whole genome shotgun (WGS) entry which is preliminary data.</text>
</comment>
<dbReference type="EMBL" id="LKEB01000005">
    <property type="protein sequence ID" value="ROW16523.1"/>
    <property type="molecule type" value="Genomic_DNA"/>
</dbReference>
<evidence type="ECO:0000259" key="3">
    <source>
        <dbReference type="Pfam" id="PF13883"/>
    </source>
</evidence>
<evidence type="ECO:0000256" key="1">
    <source>
        <dbReference type="SAM" id="MobiDB-lite"/>
    </source>
</evidence>
<feature type="region of interest" description="Disordered" evidence="1">
    <location>
        <begin position="15"/>
        <end position="61"/>
    </location>
</feature>
<accession>A0A423XJA9</accession>
<dbReference type="PANTHER" id="PTHR37273:SF1">
    <property type="entry name" value="ADL397C-AP"/>
    <property type="match status" value="1"/>
</dbReference>
<reference evidence="4 5" key="1">
    <citation type="submission" date="2015-09" db="EMBL/GenBank/DDBJ databases">
        <title>Host preference determinants of Valsa canker pathogens revealed by comparative genomics.</title>
        <authorList>
            <person name="Yin Z."/>
            <person name="Huang L."/>
        </authorList>
    </citation>
    <scope>NUCLEOTIDE SEQUENCE [LARGE SCALE GENOMIC DNA]</scope>
    <source>
        <strain evidence="4 5">SXYLt</strain>
    </source>
</reference>
<dbReference type="OrthoDB" id="2138282at2759"/>
<protein>
    <recommendedName>
        <fullName evidence="3">CREG-like beta-barrel domain-containing protein</fullName>
    </recommendedName>
</protein>
<keyword evidence="2" id="KW-0732">Signal</keyword>
<feature type="domain" description="CREG-like beta-barrel" evidence="3">
    <location>
        <begin position="119"/>
        <end position="299"/>
    </location>
</feature>
<feature type="chain" id="PRO_5019512281" description="CREG-like beta-barrel domain-containing protein" evidence="2">
    <location>
        <begin position="19"/>
        <end position="335"/>
    </location>
</feature>
<dbReference type="PANTHER" id="PTHR37273">
    <property type="entry name" value="CHROMOSOME 8, WHOLE GENOME SHOTGUN SEQUENCE"/>
    <property type="match status" value="1"/>
</dbReference>
<dbReference type="STRING" id="1230097.A0A423XJA9"/>
<dbReference type="InterPro" id="IPR055343">
    <property type="entry name" value="CREG_beta-barrel"/>
</dbReference>
<dbReference type="SUPFAM" id="SSF50475">
    <property type="entry name" value="FMN-binding split barrel"/>
    <property type="match status" value="1"/>
</dbReference>
<dbReference type="AlphaFoldDB" id="A0A423XJA9"/>
<evidence type="ECO:0000313" key="4">
    <source>
        <dbReference type="EMBL" id="ROW16523.1"/>
    </source>
</evidence>